<comment type="similarity">
    <text evidence="1">Belongs to the protein kinase superfamily. ADCK protein kinase family.</text>
</comment>
<dbReference type="CDD" id="cd05121">
    <property type="entry name" value="ABC1_ADCK3-like"/>
    <property type="match status" value="1"/>
</dbReference>
<evidence type="ECO:0000313" key="4">
    <source>
        <dbReference type="Proteomes" id="UP001374893"/>
    </source>
</evidence>
<keyword evidence="4" id="KW-1185">Reference proteome</keyword>
<dbReference type="Proteomes" id="UP001374893">
    <property type="component" value="Chromosome"/>
</dbReference>
<dbReference type="PANTHER" id="PTHR10566">
    <property type="entry name" value="CHAPERONE-ACTIVITY OF BC1 COMPLEX CABC1 -RELATED"/>
    <property type="match status" value="1"/>
</dbReference>
<dbReference type="RefSeq" id="WP_338685976.1">
    <property type="nucleotide sequence ID" value="NZ_AP024702.1"/>
</dbReference>
<dbReference type="EMBL" id="AP024702">
    <property type="protein sequence ID" value="BCX49397.1"/>
    <property type="molecule type" value="Genomic_DNA"/>
</dbReference>
<feature type="domain" description="ABC1 atypical kinase-like" evidence="2">
    <location>
        <begin position="46"/>
        <end position="294"/>
    </location>
</feature>
<dbReference type="InterPro" id="IPR011009">
    <property type="entry name" value="Kinase-like_dom_sf"/>
</dbReference>
<dbReference type="SUPFAM" id="SSF56112">
    <property type="entry name" value="Protein kinase-like (PK-like)"/>
    <property type="match status" value="1"/>
</dbReference>
<accession>A0ABN6H922</accession>
<gene>
    <name evidence="3" type="ORF">HAHE_33050</name>
</gene>
<sequence>MIFGPADRLDTAEIERMGLLAVKIAQMYAIRGDLLGPEKVEKLGKLFEEASPMPEGRFLEVFDAEAPDALKRDLEHLDDEPLAVASLGQVHRGRLSDGTEVVVKVLRADHAAEFRRDAAAVRLMAKTSVFFYRPLERLADPVGTLDNIVSMTETEMDLTAEIRGTERLRELRDQGVARLPHLSDLHFPKVFEEYTTPGIMVSEYLEAPSVRRLLDERGFSYEALLKLFRIHGYYLFHLGEFHGDFHPGNIHFAGGSFWFIDNANVEKVDRAFSGGLLAFMEDLGKGDYRKAAESIAALAIEPLEDPAEFERKFAELYRDFGGRPIGEQSLTLQMMRTIRMAVECGMEFPKGAFPVIKSLMYLDGMALACAPEKQLLDDVAKFAGDFR</sequence>
<dbReference type="InterPro" id="IPR050154">
    <property type="entry name" value="UbiB_kinase"/>
</dbReference>
<reference evidence="3 4" key="1">
    <citation type="submission" date="2021-06" db="EMBL/GenBank/DDBJ databases">
        <title>Complete genome of Haloferula helveola possessing various polysaccharide degrading enzymes.</title>
        <authorList>
            <person name="Takami H."/>
            <person name="Huang C."/>
            <person name="Hamasaki K."/>
        </authorList>
    </citation>
    <scope>NUCLEOTIDE SEQUENCE [LARGE SCALE GENOMIC DNA]</scope>
    <source>
        <strain evidence="3 4">CN-1</strain>
    </source>
</reference>
<protein>
    <recommendedName>
        <fullName evidence="2">ABC1 atypical kinase-like domain-containing protein</fullName>
    </recommendedName>
</protein>
<evidence type="ECO:0000256" key="1">
    <source>
        <dbReference type="ARBA" id="ARBA00009670"/>
    </source>
</evidence>
<dbReference type="PANTHER" id="PTHR10566:SF113">
    <property type="entry name" value="PROTEIN ACTIVITY OF BC1 COMPLEX KINASE 7, CHLOROPLASTIC"/>
    <property type="match status" value="1"/>
</dbReference>
<name>A0ABN6H922_9BACT</name>
<dbReference type="InterPro" id="IPR004147">
    <property type="entry name" value="ABC1_dom"/>
</dbReference>
<proteinExistence type="inferred from homology"/>
<organism evidence="3 4">
    <name type="scientific">Haloferula helveola</name>
    <dbReference type="NCBI Taxonomy" id="490095"/>
    <lineage>
        <taxon>Bacteria</taxon>
        <taxon>Pseudomonadati</taxon>
        <taxon>Verrucomicrobiota</taxon>
        <taxon>Verrucomicrobiia</taxon>
        <taxon>Verrucomicrobiales</taxon>
        <taxon>Verrucomicrobiaceae</taxon>
        <taxon>Haloferula</taxon>
    </lineage>
</organism>
<dbReference type="Pfam" id="PF03109">
    <property type="entry name" value="ABC1"/>
    <property type="match status" value="1"/>
</dbReference>
<evidence type="ECO:0000313" key="3">
    <source>
        <dbReference type="EMBL" id="BCX49397.1"/>
    </source>
</evidence>
<evidence type="ECO:0000259" key="2">
    <source>
        <dbReference type="Pfam" id="PF03109"/>
    </source>
</evidence>